<dbReference type="PANTHER" id="PTHR33116:SF86">
    <property type="entry name" value="REVERSE TRANSCRIPTASE DOMAIN-CONTAINING PROTEIN"/>
    <property type="match status" value="1"/>
</dbReference>
<gene>
    <name evidence="2" type="primary">LOC109007967</name>
</gene>
<protein>
    <submittedName>
        <fullName evidence="2">Uncharacterized protein LOC109007967</fullName>
    </submittedName>
</protein>
<name>A0A2I4GHR7_JUGRE</name>
<proteinExistence type="predicted"/>
<organism evidence="1 2">
    <name type="scientific">Juglans regia</name>
    <name type="common">English walnut</name>
    <dbReference type="NCBI Taxonomy" id="51240"/>
    <lineage>
        <taxon>Eukaryota</taxon>
        <taxon>Viridiplantae</taxon>
        <taxon>Streptophyta</taxon>
        <taxon>Embryophyta</taxon>
        <taxon>Tracheophyta</taxon>
        <taxon>Spermatophyta</taxon>
        <taxon>Magnoliopsida</taxon>
        <taxon>eudicotyledons</taxon>
        <taxon>Gunneridae</taxon>
        <taxon>Pentapetalae</taxon>
        <taxon>rosids</taxon>
        <taxon>fabids</taxon>
        <taxon>Fagales</taxon>
        <taxon>Juglandaceae</taxon>
        <taxon>Juglans</taxon>
    </lineage>
</organism>
<keyword evidence="1" id="KW-1185">Reference proteome</keyword>
<dbReference type="Gramene" id="Jr10_15700_p1">
    <property type="protein sequence ID" value="cds.Jr10_15700_p1"/>
    <property type="gene ID" value="Jr10_15700"/>
</dbReference>
<sequence length="142" mass="16363">MASGQCLNKQKTSTMFSSNGRNEDWNRIVEELGGRVQNNYERYLGLPALVGRSKYNTFRGIKDRIWLKINNWKNYFLSPAGKEVLLKAVVQAIPSYHMNVFALPKKLCKEIAVLMSKFWWRLLFSCLNSGGAIRTMTRRLIG</sequence>
<dbReference type="Proteomes" id="UP000235220">
    <property type="component" value="Chromosome 10"/>
</dbReference>
<accession>A0A2I4GHR7</accession>
<evidence type="ECO:0000313" key="2">
    <source>
        <dbReference type="RefSeq" id="XP_018843431.1"/>
    </source>
</evidence>
<dbReference type="KEGG" id="jre:109007967"/>
<dbReference type="RefSeq" id="XP_018843431.1">
    <property type="nucleotide sequence ID" value="XM_018987886.1"/>
</dbReference>
<dbReference type="PANTHER" id="PTHR33116">
    <property type="entry name" value="REVERSE TRANSCRIPTASE ZINC-BINDING DOMAIN-CONTAINING PROTEIN-RELATED-RELATED"/>
    <property type="match status" value="1"/>
</dbReference>
<dbReference type="GeneID" id="109007967"/>
<evidence type="ECO:0000313" key="1">
    <source>
        <dbReference type="Proteomes" id="UP000235220"/>
    </source>
</evidence>
<dbReference type="AlphaFoldDB" id="A0A2I4GHR7"/>
<reference evidence="2" key="1">
    <citation type="submission" date="2025-08" db="UniProtKB">
        <authorList>
            <consortium name="RefSeq"/>
        </authorList>
    </citation>
    <scope>IDENTIFICATION</scope>
    <source>
        <tissue evidence="2">Leaves</tissue>
    </source>
</reference>
<dbReference type="OrthoDB" id="1936608at2759"/>